<evidence type="ECO:0000313" key="2">
    <source>
        <dbReference type="Proteomes" id="UP000231791"/>
    </source>
</evidence>
<name>A0A2K8PST8_STRLA</name>
<keyword evidence="1" id="KW-0614">Plasmid</keyword>
<dbReference type="RefSeq" id="WP_030237969.1">
    <property type="nucleotide sequence ID" value="NC_024970.2"/>
</dbReference>
<dbReference type="Proteomes" id="UP000231791">
    <property type="component" value="Plasmid pSA3239"/>
</dbReference>
<sequence length="64" mass="7117">MNAVQIAGYWVPAREPVREAAPDPLREPAPRAPGHPVPPLTTLLRRRAAWGLAVARGRTVRHHR</sequence>
<accession>A0A2K8PST8</accession>
<dbReference type="GeneID" id="49388958"/>
<gene>
    <name evidence="1" type="ORF">SLAV_40160</name>
</gene>
<proteinExistence type="predicted"/>
<dbReference type="AlphaFoldDB" id="A0A2K8PST8"/>
<keyword evidence="2" id="KW-1185">Reference proteome</keyword>
<dbReference type="KEGG" id="slx:SLAV_40160"/>
<evidence type="ECO:0000313" key="1">
    <source>
        <dbReference type="EMBL" id="ATZ29794.1"/>
    </source>
</evidence>
<protein>
    <submittedName>
        <fullName evidence="1">Uncharacterized protein</fullName>
    </submittedName>
</protein>
<reference evidence="1 2" key="1">
    <citation type="submission" date="2017-11" db="EMBL/GenBank/DDBJ databases">
        <title>Complete genome sequence of Streptomyces lavendulae subsp. lavendulae CCM 3239 (formerly 'Streptomyces aureofaciens CCM 3239'), the producer of the angucycline-type antibiotic auricin.</title>
        <authorList>
            <person name="Busche T."/>
            <person name="Novakova R."/>
            <person name="Al'Dilaimi A."/>
            <person name="Homerova D."/>
            <person name="Feckova L."/>
            <person name="Rezuchova B."/>
            <person name="Mingyar E."/>
            <person name="Csolleiova D."/>
            <person name="Bekeova C."/>
            <person name="Winkler A."/>
            <person name="Sevcikova B."/>
            <person name="Kalinowski J."/>
            <person name="Kormanec J."/>
            <person name="Ruckert C."/>
        </authorList>
    </citation>
    <scope>NUCLEOTIDE SEQUENCE [LARGE SCALE GENOMIC DNA]</scope>
    <source>
        <strain evidence="1 2">CCM 3239</strain>
        <plasmid evidence="2">Plasmid psa3239</plasmid>
    </source>
</reference>
<geneLocation type="plasmid" evidence="2">
    <name>psa3239</name>
</geneLocation>
<organism evidence="1 2">
    <name type="scientific">Streptomyces lavendulae subsp. lavendulae</name>
    <dbReference type="NCBI Taxonomy" id="58340"/>
    <lineage>
        <taxon>Bacteria</taxon>
        <taxon>Bacillati</taxon>
        <taxon>Actinomycetota</taxon>
        <taxon>Actinomycetes</taxon>
        <taxon>Kitasatosporales</taxon>
        <taxon>Streptomycetaceae</taxon>
        <taxon>Streptomyces</taxon>
    </lineage>
</organism>
<dbReference type="EMBL" id="CP024986">
    <property type="protein sequence ID" value="ATZ29794.1"/>
    <property type="molecule type" value="Genomic_DNA"/>
</dbReference>